<keyword evidence="2" id="KW-0663">Pyridoxal phosphate</keyword>
<evidence type="ECO:0000259" key="6">
    <source>
        <dbReference type="PROSITE" id="PS50949"/>
    </source>
</evidence>
<comment type="caution">
    <text evidence="7">The sequence shown here is derived from an EMBL/GenBank/DDBJ whole genome shotgun (WGS) entry which is preliminary data.</text>
</comment>
<proteinExistence type="inferred from homology"/>
<organism evidence="7 8">
    <name type="scientific">Cryobacterium ruanii</name>
    <dbReference type="NCBI Taxonomy" id="1259197"/>
    <lineage>
        <taxon>Bacteria</taxon>
        <taxon>Bacillati</taxon>
        <taxon>Actinomycetota</taxon>
        <taxon>Actinomycetes</taxon>
        <taxon>Micrococcales</taxon>
        <taxon>Microbacteriaceae</taxon>
        <taxon>Cryobacterium</taxon>
    </lineage>
</organism>
<keyword evidence="4" id="KW-0238">DNA-binding</keyword>
<keyword evidence="8" id="KW-1185">Reference proteome</keyword>
<comment type="similarity">
    <text evidence="1">In the C-terminal section; belongs to the class-I pyridoxal-phosphate-dependent aminotransferase family.</text>
</comment>
<evidence type="ECO:0000313" key="7">
    <source>
        <dbReference type="EMBL" id="TFD64373.1"/>
    </source>
</evidence>
<dbReference type="GO" id="GO:0003700">
    <property type="term" value="F:DNA-binding transcription factor activity"/>
    <property type="evidence" value="ECO:0007669"/>
    <property type="project" value="InterPro"/>
</dbReference>
<dbReference type="Proteomes" id="UP000298154">
    <property type="component" value="Unassembled WGS sequence"/>
</dbReference>
<dbReference type="GO" id="GO:0003677">
    <property type="term" value="F:DNA binding"/>
    <property type="evidence" value="ECO:0007669"/>
    <property type="project" value="UniProtKB-KW"/>
</dbReference>
<dbReference type="CDD" id="cd00609">
    <property type="entry name" value="AAT_like"/>
    <property type="match status" value="1"/>
</dbReference>
<evidence type="ECO:0000256" key="5">
    <source>
        <dbReference type="ARBA" id="ARBA00023163"/>
    </source>
</evidence>
<dbReference type="EMBL" id="SOHK01000017">
    <property type="protein sequence ID" value="TFD64373.1"/>
    <property type="molecule type" value="Genomic_DNA"/>
</dbReference>
<dbReference type="InterPro" id="IPR004839">
    <property type="entry name" value="Aminotransferase_I/II_large"/>
</dbReference>
<dbReference type="RefSeq" id="WP_134556452.1">
    <property type="nucleotide sequence ID" value="NZ_SOHK01000017.1"/>
</dbReference>
<dbReference type="PANTHER" id="PTHR46577:SF1">
    <property type="entry name" value="HTH-TYPE TRANSCRIPTIONAL REGULATORY PROTEIN GABR"/>
    <property type="match status" value="1"/>
</dbReference>
<dbReference type="PANTHER" id="PTHR46577">
    <property type="entry name" value="HTH-TYPE TRANSCRIPTIONAL REGULATORY PROTEIN GABR"/>
    <property type="match status" value="1"/>
</dbReference>
<dbReference type="Pfam" id="PF00392">
    <property type="entry name" value="GntR"/>
    <property type="match status" value="1"/>
</dbReference>
<dbReference type="SMART" id="SM00345">
    <property type="entry name" value="HTH_GNTR"/>
    <property type="match status" value="1"/>
</dbReference>
<dbReference type="InterPro" id="IPR015421">
    <property type="entry name" value="PyrdxlP-dep_Trfase_major"/>
</dbReference>
<dbReference type="OrthoDB" id="4336542at2"/>
<dbReference type="InterPro" id="IPR015424">
    <property type="entry name" value="PyrdxlP-dep_Trfase"/>
</dbReference>
<dbReference type="InterPro" id="IPR036388">
    <property type="entry name" value="WH-like_DNA-bd_sf"/>
</dbReference>
<accession>A0A4R9ALN3</accession>
<keyword evidence="3" id="KW-0805">Transcription regulation</keyword>
<reference evidence="7 8" key="1">
    <citation type="submission" date="2019-03" db="EMBL/GenBank/DDBJ databases">
        <title>Genomics of glacier-inhabiting Cryobacterium strains.</title>
        <authorList>
            <person name="Liu Q."/>
            <person name="Xin Y.-H."/>
        </authorList>
    </citation>
    <scope>NUCLEOTIDE SEQUENCE [LARGE SCALE GENOMIC DNA]</scope>
    <source>
        <strain evidence="7 8">Sr36</strain>
    </source>
</reference>
<dbReference type="CDD" id="cd07377">
    <property type="entry name" value="WHTH_GntR"/>
    <property type="match status" value="1"/>
</dbReference>
<evidence type="ECO:0000256" key="1">
    <source>
        <dbReference type="ARBA" id="ARBA00005384"/>
    </source>
</evidence>
<protein>
    <submittedName>
        <fullName evidence="7">GntR family transcriptional regulator</fullName>
    </submittedName>
</protein>
<dbReference type="GO" id="GO:0030170">
    <property type="term" value="F:pyridoxal phosphate binding"/>
    <property type="evidence" value="ECO:0007669"/>
    <property type="project" value="InterPro"/>
</dbReference>
<gene>
    <name evidence="7" type="ORF">E3T47_12990</name>
</gene>
<dbReference type="Gene3D" id="1.10.10.10">
    <property type="entry name" value="Winged helix-like DNA-binding domain superfamily/Winged helix DNA-binding domain"/>
    <property type="match status" value="1"/>
</dbReference>
<dbReference type="SUPFAM" id="SSF53383">
    <property type="entry name" value="PLP-dependent transferases"/>
    <property type="match status" value="1"/>
</dbReference>
<name>A0A4R9ALN3_9MICO</name>
<keyword evidence="5" id="KW-0804">Transcription</keyword>
<dbReference type="Pfam" id="PF00155">
    <property type="entry name" value="Aminotran_1_2"/>
    <property type="match status" value="1"/>
</dbReference>
<evidence type="ECO:0000256" key="2">
    <source>
        <dbReference type="ARBA" id="ARBA00022898"/>
    </source>
</evidence>
<dbReference type="InterPro" id="IPR051446">
    <property type="entry name" value="HTH_trans_reg/aminotransferase"/>
</dbReference>
<dbReference type="Gene3D" id="3.40.640.10">
    <property type="entry name" value="Type I PLP-dependent aspartate aminotransferase-like (Major domain)"/>
    <property type="match status" value="1"/>
</dbReference>
<dbReference type="AlphaFoldDB" id="A0A4R9ALN3"/>
<dbReference type="InterPro" id="IPR036390">
    <property type="entry name" value="WH_DNA-bd_sf"/>
</dbReference>
<dbReference type="PROSITE" id="PS50949">
    <property type="entry name" value="HTH_GNTR"/>
    <property type="match status" value="1"/>
</dbReference>
<evidence type="ECO:0000256" key="3">
    <source>
        <dbReference type="ARBA" id="ARBA00023015"/>
    </source>
</evidence>
<evidence type="ECO:0000256" key="4">
    <source>
        <dbReference type="ARBA" id="ARBA00023125"/>
    </source>
</evidence>
<feature type="domain" description="HTH gntR-type" evidence="6">
    <location>
        <begin position="10"/>
        <end position="78"/>
    </location>
</feature>
<evidence type="ECO:0000313" key="8">
    <source>
        <dbReference type="Proteomes" id="UP000298154"/>
    </source>
</evidence>
<dbReference type="InterPro" id="IPR000524">
    <property type="entry name" value="Tscrpt_reg_HTH_GntR"/>
</dbReference>
<dbReference type="SUPFAM" id="SSF46785">
    <property type="entry name" value="Winged helix' DNA-binding domain"/>
    <property type="match status" value="1"/>
</dbReference>
<sequence>MQNFIDEIEQRTPAGIAAAVGRLIASGRLAPGDRLPTVRVLAGELGVSPATVSHAWQALSAVGLIVSRGRGGTFVQDAAPKWLPARSQSMIGTVGPARLDLSRGTPDPRLLPALGPALSRVSQRAVTPSYQDLPIIPELLEVLRASWPYPVETITIVDGALDAISRCLDAVTRFGDRVIVENPSFPPFFDLLDQLGLERLPVSVDAHGIIPADFAAALQLGPAVVLLQPRAQNPTGASMTAHRAEELARLLRTTTASADTIVIEDDHSAEISIAPDVSLGRWLPGRTLHVRSFSKSHGPDLRMAALGGPSALIDPIVSRRMLGPGWTSRMLQTILHDLLTNGESMAQVSEARRIYFARQRALADALAVFGVEVVQADGINTWLPVQNEQGALVRLAASGIRVAGGSPFLATPFLSTPFQPNIGVPAFIRVTAGALPDDVAPVAEALAAAAHPLESAVHPVRARWS</sequence>